<dbReference type="GO" id="GO:0042450">
    <property type="term" value="P:L-arginine biosynthetic process via ornithine"/>
    <property type="evidence" value="ECO:0007669"/>
    <property type="project" value="InterPro"/>
</dbReference>
<evidence type="ECO:0000259" key="4">
    <source>
        <dbReference type="Pfam" id="PF14698"/>
    </source>
</evidence>
<feature type="domain" description="Argininosuccinate lyase C-terminal" evidence="4">
    <location>
        <begin position="364"/>
        <end position="442"/>
    </location>
</feature>
<dbReference type="InterPro" id="IPR024083">
    <property type="entry name" value="Fumarase/histidase_N"/>
</dbReference>
<feature type="signal peptide" evidence="2">
    <location>
        <begin position="1"/>
        <end position="19"/>
    </location>
</feature>
<dbReference type="PANTHER" id="PTHR43814">
    <property type="entry name" value="ARGININOSUCCINATE LYASE"/>
    <property type="match status" value="1"/>
</dbReference>
<keyword evidence="6" id="KW-1185">Reference proteome</keyword>
<evidence type="ECO:0000259" key="3">
    <source>
        <dbReference type="Pfam" id="PF00206"/>
    </source>
</evidence>
<feature type="chain" id="PRO_5021256516" evidence="2">
    <location>
        <begin position="20"/>
        <end position="501"/>
    </location>
</feature>
<protein>
    <submittedName>
        <fullName evidence="5">Argininosuccinate lyase</fullName>
    </submittedName>
</protein>
<keyword evidence="1 5" id="KW-0456">Lyase</keyword>
<dbReference type="RefSeq" id="WP_135417870.1">
    <property type="nucleotide sequence ID" value="NZ_SRLB01000021.1"/>
</dbReference>
<reference evidence="5 6" key="1">
    <citation type="submission" date="2019-04" db="EMBL/GenBank/DDBJ databases">
        <authorList>
            <person name="Feng G."/>
            <person name="Zhu H."/>
        </authorList>
    </citation>
    <scope>NUCLEOTIDE SEQUENCE [LARGE SCALE GENOMIC DNA]</scope>
    <source>
        <strain evidence="5 6">6HR-1</strain>
    </source>
</reference>
<organism evidence="5 6">
    <name type="scientific">Methylobacterium nonmethylotrophicum</name>
    <dbReference type="NCBI Taxonomy" id="1141884"/>
    <lineage>
        <taxon>Bacteria</taxon>
        <taxon>Pseudomonadati</taxon>
        <taxon>Pseudomonadota</taxon>
        <taxon>Alphaproteobacteria</taxon>
        <taxon>Hyphomicrobiales</taxon>
        <taxon>Methylobacteriaceae</taxon>
        <taxon>Methylobacterium</taxon>
    </lineage>
</organism>
<dbReference type="EMBL" id="SRLB01000021">
    <property type="protein sequence ID" value="TGD96157.1"/>
    <property type="molecule type" value="Genomic_DNA"/>
</dbReference>
<dbReference type="Gene3D" id="1.10.275.10">
    <property type="entry name" value="Fumarase/aspartase (N-terminal domain)"/>
    <property type="match status" value="1"/>
</dbReference>
<dbReference type="Pfam" id="PF00206">
    <property type="entry name" value="Lyase_1"/>
    <property type="match status" value="1"/>
</dbReference>
<evidence type="ECO:0000256" key="2">
    <source>
        <dbReference type="SAM" id="SignalP"/>
    </source>
</evidence>
<feature type="domain" description="Fumarate lyase N-terminal" evidence="3">
    <location>
        <begin position="95"/>
        <end position="297"/>
    </location>
</feature>
<accession>A0A4Z0NK97</accession>
<dbReference type="InterPro" id="IPR029419">
    <property type="entry name" value="Arg_succ_lyase_C"/>
</dbReference>
<dbReference type="InterPro" id="IPR008948">
    <property type="entry name" value="L-Aspartase-like"/>
</dbReference>
<evidence type="ECO:0000313" key="5">
    <source>
        <dbReference type="EMBL" id="TGD96157.1"/>
    </source>
</evidence>
<evidence type="ECO:0000256" key="1">
    <source>
        <dbReference type="ARBA" id="ARBA00023239"/>
    </source>
</evidence>
<dbReference type="OrthoDB" id="9769623at2"/>
<dbReference type="InterPro" id="IPR009049">
    <property type="entry name" value="Argininosuccinate_lyase"/>
</dbReference>
<sequence>MRTCALLAGAMLTGIVAAAAETAPRRDEFYWLGEINKASAVINTEQGLLDPGLAPGIARGLDAVLRAGDAPGGKRPTLVITFEPLLIQAAGVEATLLHAGRSSQDMLATVRAAIIRDEMLRLAEALRTTTATMVRLARAHEGTVVPNYTNGVAAQANSYGHYLLGHVAGLRRDAERLQQAFARLDRSPMGTTVLNGTSWPLDRDRMAAYLGFAALVDNAYDAAQIAATEIPVEVGAVATAIALHGGAFVEDVMTQYAQSRPWILLREGGGNTYVSSAMPQKRNPGLLNDTRAEASRVLSLGIGRAIQAHNIPPGMSDAKTVRDNAAVLAGATRMLEMWDRVLDALVISPERALEELNSDWTASQELADGLMRRHGLPFRAGHHFASEIVDYARAHDLRPSDFPYAEAQRIYEATLREMSLPAAPLPMDKAEFRRALDPVAIVRNRATSGGPQPVEMARMLDEADRAVAGQATWIAAQRGRIDAALTRLDADFGRLLARAPR</sequence>
<dbReference type="AlphaFoldDB" id="A0A4Z0NK97"/>
<dbReference type="PANTHER" id="PTHR43814:SF1">
    <property type="entry name" value="ARGININOSUCCINATE LYASE"/>
    <property type="match status" value="1"/>
</dbReference>
<dbReference type="Gene3D" id="1.20.200.10">
    <property type="entry name" value="Fumarase/aspartase (Central domain)"/>
    <property type="match status" value="1"/>
</dbReference>
<dbReference type="Proteomes" id="UP000297535">
    <property type="component" value="Unassembled WGS sequence"/>
</dbReference>
<dbReference type="GO" id="GO:0004056">
    <property type="term" value="F:argininosuccinate lyase activity"/>
    <property type="evidence" value="ECO:0007669"/>
    <property type="project" value="InterPro"/>
</dbReference>
<dbReference type="Pfam" id="PF14698">
    <property type="entry name" value="ASL_C2"/>
    <property type="match status" value="1"/>
</dbReference>
<dbReference type="SUPFAM" id="SSF48557">
    <property type="entry name" value="L-aspartase-like"/>
    <property type="match status" value="1"/>
</dbReference>
<dbReference type="Gene3D" id="1.10.40.30">
    <property type="entry name" value="Fumarase/aspartase (C-terminal domain)"/>
    <property type="match status" value="1"/>
</dbReference>
<name>A0A4Z0NK97_9HYPH</name>
<gene>
    <name evidence="5" type="ORF">EU555_24665</name>
</gene>
<evidence type="ECO:0000313" key="6">
    <source>
        <dbReference type="Proteomes" id="UP000297535"/>
    </source>
</evidence>
<dbReference type="PRINTS" id="PR00145">
    <property type="entry name" value="ARGSUCLYASE"/>
</dbReference>
<keyword evidence="2" id="KW-0732">Signal</keyword>
<dbReference type="InterPro" id="IPR022761">
    <property type="entry name" value="Fumarate_lyase_N"/>
</dbReference>
<dbReference type="GO" id="GO:0005829">
    <property type="term" value="C:cytosol"/>
    <property type="evidence" value="ECO:0007669"/>
    <property type="project" value="TreeGrafter"/>
</dbReference>
<comment type="caution">
    <text evidence="5">The sequence shown here is derived from an EMBL/GenBank/DDBJ whole genome shotgun (WGS) entry which is preliminary data.</text>
</comment>
<proteinExistence type="predicted"/>